<dbReference type="Pfam" id="PF21882">
    <property type="entry name" value="Gp53-like_C"/>
    <property type="match status" value="1"/>
</dbReference>
<evidence type="ECO:0000313" key="3">
    <source>
        <dbReference type="Proteomes" id="UP000241986"/>
    </source>
</evidence>
<proteinExistence type="predicted"/>
<sequence>MNNNKNSGFTLLELLLVIGITTTMAVVSFQDKMLETEQAQARRLGMELFQYNSAVQNYLAHQSGHANPSSLQGTFTGVNWLKSTSCGGTADKEWLSCNFLAHSNGKTSFGRLSFTTEIKYDPAAGLSGRTVMDKLSLGSGTSRQDRADLSGLAALVASGAYAVSEDGKAVTAQDSTVAYCPDTAGTSPINAVCQSDKGSIVMLSRNLSAADRWLRVDHGNAMQNVLEFRTGDPTPSSQSDIKAIDSVSRQIRNVARIYNLGSGNSNGESDNLYLGKKHGDAAKAMVTLPNNAVVVDADQEVLGKLVVAASIDARGDISTKGNLRSDGDASIGKNMTVAGTTKSVGDLITDSNLGVGKNAVISGKTTSIGDIQGQANLNIAKDGVFGGKVTAQNINAKGDISSNTLNIAGGGRFGGDIYAPKLIDSNDNNYLIDPNGWSNLNAINANSINANSINSNAINSNDVSSNTITSRGRLTANEFIDLKGVAGEGGGCWPNGVLGRTAIGEILSCQSGIWKKAGGMDKASLSGNGSTTLPSGLIIQWGTTGARGNGATACYNFPFPNAVFFVNVTTVGRAHAGANGHDYIGWKNNSCFSFTSEPESGGTQWFAIGF</sequence>
<accession>A0A2T4MWZ2</accession>
<comment type="caution">
    <text evidence="2">The sequence shown here is derived from an EMBL/GenBank/DDBJ whole genome shotgun (WGS) entry which is preliminary data.</text>
</comment>
<name>A0A2T4MWZ2_AERVE</name>
<protein>
    <recommendedName>
        <fullName evidence="1">Putative tail fiber protein gp53-like C-terminal domain-containing protein</fullName>
    </recommendedName>
</protein>
<dbReference type="InterPro" id="IPR012902">
    <property type="entry name" value="N_methyl_site"/>
</dbReference>
<dbReference type="RefSeq" id="WP_107684689.1">
    <property type="nucleotide sequence ID" value="NZ_PZKL01000045.1"/>
</dbReference>
<feature type="domain" description="Putative tail fiber protein gp53-like C-terminal" evidence="1">
    <location>
        <begin position="533"/>
        <end position="609"/>
    </location>
</feature>
<evidence type="ECO:0000313" key="2">
    <source>
        <dbReference type="EMBL" id="PTH79064.1"/>
    </source>
</evidence>
<reference evidence="2 3" key="1">
    <citation type="submission" date="2018-03" db="EMBL/GenBank/DDBJ databases">
        <title>Aeromonas veronii whole genome sequencing and analysis.</title>
        <authorList>
            <person name="Xie H."/>
            <person name="Liu T."/>
            <person name="Wang K."/>
        </authorList>
    </citation>
    <scope>NUCLEOTIDE SEQUENCE [LARGE SCALE GENOMIC DNA]</scope>
    <source>
        <strain evidence="2 3">XH.VA.1</strain>
    </source>
</reference>
<dbReference type="InterPro" id="IPR054075">
    <property type="entry name" value="Gp53-like_C"/>
</dbReference>
<dbReference type="AlphaFoldDB" id="A0A2T4MWZ2"/>
<dbReference type="PROSITE" id="PS00409">
    <property type="entry name" value="PROKAR_NTER_METHYL"/>
    <property type="match status" value="1"/>
</dbReference>
<dbReference type="Proteomes" id="UP000241986">
    <property type="component" value="Unassembled WGS sequence"/>
</dbReference>
<dbReference type="Gene3D" id="2.60.40.3940">
    <property type="match status" value="1"/>
</dbReference>
<dbReference type="EMBL" id="PZKL01000045">
    <property type="protein sequence ID" value="PTH79064.1"/>
    <property type="molecule type" value="Genomic_DNA"/>
</dbReference>
<evidence type="ECO:0000259" key="1">
    <source>
        <dbReference type="Pfam" id="PF21882"/>
    </source>
</evidence>
<organism evidence="2 3">
    <name type="scientific">Aeromonas veronii</name>
    <dbReference type="NCBI Taxonomy" id="654"/>
    <lineage>
        <taxon>Bacteria</taxon>
        <taxon>Pseudomonadati</taxon>
        <taxon>Pseudomonadota</taxon>
        <taxon>Gammaproteobacteria</taxon>
        <taxon>Aeromonadales</taxon>
        <taxon>Aeromonadaceae</taxon>
        <taxon>Aeromonas</taxon>
    </lineage>
</organism>
<gene>
    <name evidence="2" type="ORF">DAA48_21745</name>
</gene>